<dbReference type="STRING" id="8469.M7BVL7"/>
<organism evidence="3 4">
    <name type="scientific">Chelonia mydas</name>
    <name type="common">Green sea-turtle</name>
    <name type="synonym">Chelonia agassizi</name>
    <dbReference type="NCBI Taxonomy" id="8469"/>
    <lineage>
        <taxon>Eukaryota</taxon>
        <taxon>Metazoa</taxon>
        <taxon>Chordata</taxon>
        <taxon>Craniata</taxon>
        <taxon>Vertebrata</taxon>
        <taxon>Euteleostomi</taxon>
        <taxon>Archelosauria</taxon>
        <taxon>Testudinata</taxon>
        <taxon>Testudines</taxon>
        <taxon>Cryptodira</taxon>
        <taxon>Durocryptodira</taxon>
        <taxon>Americhelydia</taxon>
        <taxon>Chelonioidea</taxon>
        <taxon>Cheloniidae</taxon>
        <taxon>Chelonia</taxon>
    </lineage>
</organism>
<dbReference type="InterPro" id="IPR038678">
    <property type="entry name" value="Spondin_N_sf"/>
</dbReference>
<dbReference type="InterPro" id="IPR009465">
    <property type="entry name" value="Spondin_N"/>
</dbReference>
<keyword evidence="1" id="KW-1133">Transmembrane helix</keyword>
<dbReference type="InterPro" id="IPR009038">
    <property type="entry name" value="GOLD_dom"/>
</dbReference>
<dbReference type="NCBIfam" id="NF038123">
    <property type="entry name" value="NF038123_dom"/>
    <property type="match status" value="1"/>
</dbReference>
<dbReference type="SMART" id="SM01190">
    <property type="entry name" value="EMP24_GP25L"/>
    <property type="match status" value="1"/>
</dbReference>
<evidence type="ECO:0000313" key="4">
    <source>
        <dbReference type="Proteomes" id="UP000031443"/>
    </source>
</evidence>
<proteinExistence type="predicted"/>
<dbReference type="PANTHER" id="PTHR11311:SF15">
    <property type="entry name" value="SPONDIN-2"/>
    <property type="match status" value="1"/>
</dbReference>
<dbReference type="PANTHER" id="PTHR11311">
    <property type="entry name" value="SPONDIN"/>
    <property type="match status" value="1"/>
</dbReference>
<dbReference type="EMBL" id="KB541907">
    <property type="protein sequence ID" value="EMP32177.1"/>
    <property type="molecule type" value="Genomic_DNA"/>
</dbReference>
<feature type="domain" description="Spondin" evidence="2">
    <location>
        <begin position="45"/>
        <end position="235"/>
    </location>
</feature>
<dbReference type="GO" id="GO:0007155">
    <property type="term" value="P:cell adhesion"/>
    <property type="evidence" value="ECO:0007669"/>
    <property type="project" value="TreeGrafter"/>
</dbReference>
<dbReference type="Gene3D" id="2.60.40.2130">
    <property type="entry name" value="F-spondin domain"/>
    <property type="match status" value="1"/>
</dbReference>
<dbReference type="GO" id="GO:0031012">
    <property type="term" value="C:extracellular matrix"/>
    <property type="evidence" value="ECO:0007669"/>
    <property type="project" value="TreeGrafter"/>
</dbReference>
<dbReference type="InterPro" id="IPR051418">
    <property type="entry name" value="Spondin/Thrombospondin_T1"/>
</dbReference>
<reference evidence="4" key="1">
    <citation type="journal article" date="2013" name="Nat. Genet.">
        <title>The draft genomes of soft-shell turtle and green sea turtle yield insights into the development and evolution of the turtle-specific body plan.</title>
        <authorList>
            <person name="Wang Z."/>
            <person name="Pascual-Anaya J."/>
            <person name="Zadissa A."/>
            <person name="Li W."/>
            <person name="Niimura Y."/>
            <person name="Huang Z."/>
            <person name="Li C."/>
            <person name="White S."/>
            <person name="Xiong Z."/>
            <person name="Fang D."/>
            <person name="Wang B."/>
            <person name="Ming Y."/>
            <person name="Chen Y."/>
            <person name="Zheng Y."/>
            <person name="Kuraku S."/>
            <person name="Pignatelli M."/>
            <person name="Herrero J."/>
            <person name="Beal K."/>
            <person name="Nozawa M."/>
            <person name="Li Q."/>
            <person name="Wang J."/>
            <person name="Zhang H."/>
            <person name="Yu L."/>
            <person name="Shigenobu S."/>
            <person name="Wang J."/>
            <person name="Liu J."/>
            <person name="Flicek P."/>
            <person name="Searle S."/>
            <person name="Wang J."/>
            <person name="Kuratani S."/>
            <person name="Yin Y."/>
            <person name="Aken B."/>
            <person name="Zhang G."/>
            <person name="Irie N."/>
        </authorList>
    </citation>
    <scope>NUCLEOTIDE SEQUENCE [LARGE SCALE GENOMIC DNA]</scope>
</reference>
<dbReference type="eggNOG" id="KOG3539">
    <property type="taxonomic scope" value="Eukaryota"/>
</dbReference>
<feature type="transmembrane region" description="Helical" evidence="1">
    <location>
        <begin position="403"/>
        <end position="422"/>
    </location>
</feature>
<evidence type="ECO:0000259" key="2">
    <source>
        <dbReference type="PROSITE" id="PS51020"/>
    </source>
</evidence>
<sequence>MTRRKWAKSPDPYCESSAIPVSMLIPQKTQRLSRMGPVKENELSFSSETNQTLAVEQQPMPVLKFFEGADDLWRPLVPKWATLPATKGVTHSSDYNMWKKDEYASNGVRDFAEKGEAWTLMKEIEAAGEKIQSVHGIFSAPAISSGTGQTFTELEAHSRHSLVSFVVRIVPSPDWFVGVDSLNLCEGDHWKEQETVELFPYDAGTDSGFTFSSPNFATIPQDTVTEITCSSPSHPANSFYYPKLKSLPPIARVTIVKLKRNQLGLPGPEPNLTAIGNEIDDSVSGEREEKCIIEDIPSDTLITGSYKVQKWGIHEHRFLESAPGLGMFVTVTTPTKERIHFDIRVGEHFLDEAIAQAKDKVNEVNFRLGHLIEQIHHISKEQNYHREREEYFRLTSEETNSNIVWWALAQTLILMLVGVWQMKCLKDFFIAKKLV</sequence>
<evidence type="ECO:0000256" key="1">
    <source>
        <dbReference type="SAM" id="Phobius"/>
    </source>
</evidence>
<dbReference type="AlphaFoldDB" id="M7BVL7"/>
<name>M7BVL7_CHEMY</name>
<dbReference type="PROSITE" id="PS51020">
    <property type="entry name" value="SPONDIN"/>
    <property type="match status" value="1"/>
</dbReference>
<dbReference type="Proteomes" id="UP000031443">
    <property type="component" value="Unassembled WGS sequence"/>
</dbReference>
<keyword evidence="4" id="KW-1185">Reference proteome</keyword>
<keyword evidence="1" id="KW-0812">Transmembrane</keyword>
<gene>
    <name evidence="3" type="ORF">UY3_10666</name>
</gene>
<dbReference type="Pfam" id="PF06468">
    <property type="entry name" value="Spond_N"/>
    <property type="match status" value="1"/>
</dbReference>
<evidence type="ECO:0000313" key="3">
    <source>
        <dbReference type="EMBL" id="EMP32177.1"/>
    </source>
</evidence>
<keyword evidence="1" id="KW-0472">Membrane</keyword>
<dbReference type="Pfam" id="PF01105">
    <property type="entry name" value="EMP24_GP25L"/>
    <property type="match status" value="1"/>
</dbReference>
<protein>
    <submittedName>
        <fullName evidence="3">Spondin-2</fullName>
    </submittedName>
</protein>
<accession>M7BVL7</accession>